<evidence type="ECO:0000313" key="3">
    <source>
        <dbReference type="Proteomes" id="UP000276133"/>
    </source>
</evidence>
<keyword evidence="3" id="KW-1185">Reference proteome</keyword>
<sequence length="98" mass="11243">MTQFCLNISLTQLKKKPKGFLDQLRLVPGSGSKRLKHKYALLQSDENDSINDSENDEQLGAQLDLNDDEEVVYEETMINNAKKRIANKEDSIKKYNLI</sequence>
<dbReference type="EMBL" id="REGN01013686">
    <property type="protein sequence ID" value="RMZ93602.1"/>
    <property type="molecule type" value="Genomic_DNA"/>
</dbReference>
<gene>
    <name evidence="2" type="ORF">BpHYR1_000823</name>
</gene>
<protein>
    <submittedName>
        <fullName evidence="2">Uncharacterized protein</fullName>
    </submittedName>
</protein>
<name>A0A3M7P3G6_BRAPC</name>
<dbReference type="Proteomes" id="UP000276133">
    <property type="component" value="Unassembled WGS sequence"/>
</dbReference>
<comment type="caution">
    <text evidence="2">The sequence shown here is derived from an EMBL/GenBank/DDBJ whole genome shotgun (WGS) entry which is preliminary data.</text>
</comment>
<feature type="region of interest" description="Disordered" evidence="1">
    <location>
        <begin position="46"/>
        <end position="65"/>
    </location>
</feature>
<organism evidence="2 3">
    <name type="scientific">Brachionus plicatilis</name>
    <name type="common">Marine rotifer</name>
    <name type="synonym">Brachionus muelleri</name>
    <dbReference type="NCBI Taxonomy" id="10195"/>
    <lineage>
        <taxon>Eukaryota</taxon>
        <taxon>Metazoa</taxon>
        <taxon>Spiralia</taxon>
        <taxon>Gnathifera</taxon>
        <taxon>Rotifera</taxon>
        <taxon>Eurotatoria</taxon>
        <taxon>Monogononta</taxon>
        <taxon>Pseudotrocha</taxon>
        <taxon>Ploima</taxon>
        <taxon>Brachionidae</taxon>
        <taxon>Brachionus</taxon>
    </lineage>
</organism>
<reference evidence="2 3" key="1">
    <citation type="journal article" date="2018" name="Sci. Rep.">
        <title>Genomic signatures of local adaptation to the degree of environmental predictability in rotifers.</title>
        <authorList>
            <person name="Franch-Gras L."/>
            <person name="Hahn C."/>
            <person name="Garcia-Roger E.M."/>
            <person name="Carmona M.J."/>
            <person name="Serra M."/>
            <person name="Gomez A."/>
        </authorList>
    </citation>
    <scope>NUCLEOTIDE SEQUENCE [LARGE SCALE GENOMIC DNA]</scope>
    <source>
        <strain evidence="2">HYR1</strain>
    </source>
</reference>
<accession>A0A3M7P3G6</accession>
<dbReference type="AlphaFoldDB" id="A0A3M7P3G6"/>
<proteinExistence type="predicted"/>
<evidence type="ECO:0000313" key="2">
    <source>
        <dbReference type="EMBL" id="RMZ93602.1"/>
    </source>
</evidence>
<evidence type="ECO:0000256" key="1">
    <source>
        <dbReference type="SAM" id="MobiDB-lite"/>
    </source>
</evidence>
<feature type="compositionally biased region" description="Acidic residues" evidence="1">
    <location>
        <begin position="46"/>
        <end position="57"/>
    </location>
</feature>